<dbReference type="SUPFAM" id="SSF46894">
    <property type="entry name" value="C-terminal effector domain of the bipartite response regulators"/>
    <property type="match status" value="1"/>
</dbReference>
<proteinExistence type="predicted"/>
<evidence type="ECO:0000256" key="4">
    <source>
        <dbReference type="PROSITE-ProRule" id="PRU01091"/>
    </source>
</evidence>
<dbReference type="CDD" id="cd00383">
    <property type="entry name" value="trans_reg_C"/>
    <property type="match status" value="1"/>
</dbReference>
<dbReference type="Pfam" id="PF00486">
    <property type="entry name" value="Trans_reg_C"/>
    <property type="match status" value="1"/>
</dbReference>
<dbReference type="RefSeq" id="WP_086330933.1">
    <property type="nucleotide sequence ID" value="NZ_NGLE02000001.1"/>
</dbReference>
<feature type="DNA-binding region" description="OmpR/PhoB-type" evidence="4">
    <location>
        <begin position="131"/>
        <end position="233"/>
    </location>
</feature>
<accession>A0A242CBZ2</accession>
<evidence type="ECO:0000313" key="6">
    <source>
        <dbReference type="EMBL" id="MEI5993845.1"/>
    </source>
</evidence>
<evidence type="ECO:0000313" key="7">
    <source>
        <dbReference type="EMBL" id="OTO07773.1"/>
    </source>
</evidence>
<dbReference type="EMBL" id="NGLE02000001">
    <property type="protein sequence ID" value="MEI5993845.1"/>
    <property type="molecule type" value="Genomic_DNA"/>
</dbReference>
<keyword evidence="8" id="KW-1185">Reference proteome</keyword>
<feature type="domain" description="OmpR/PhoB-type" evidence="5">
    <location>
        <begin position="131"/>
        <end position="233"/>
    </location>
</feature>
<evidence type="ECO:0000256" key="1">
    <source>
        <dbReference type="ARBA" id="ARBA00023015"/>
    </source>
</evidence>
<gene>
    <name evidence="6" type="ORF">A5880_001392</name>
    <name evidence="7" type="ORF">A5880_002043</name>
</gene>
<dbReference type="STRING" id="1834181.A5880_002043"/>
<keyword evidence="1" id="KW-0805">Transcription regulation</keyword>
<dbReference type="GO" id="GO:0000160">
    <property type="term" value="P:phosphorelay signal transduction system"/>
    <property type="evidence" value="ECO:0007669"/>
    <property type="project" value="InterPro"/>
</dbReference>
<dbReference type="OrthoDB" id="2190791at2"/>
<dbReference type="InterPro" id="IPR016032">
    <property type="entry name" value="Sig_transdc_resp-reg_C-effctor"/>
</dbReference>
<evidence type="ECO:0000259" key="5">
    <source>
        <dbReference type="PROSITE" id="PS51755"/>
    </source>
</evidence>
<dbReference type="PROSITE" id="PS51755">
    <property type="entry name" value="OMPR_PHOB"/>
    <property type="match status" value="1"/>
</dbReference>
<evidence type="ECO:0000256" key="3">
    <source>
        <dbReference type="ARBA" id="ARBA00023163"/>
    </source>
</evidence>
<reference evidence="6 8" key="2">
    <citation type="submission" date="2018-07" db="EMBL/GenBank/DDBJ databases">
        <title>The Genome Sequence of Enterococcus sp. DIV0659b.</title>
        <authorList>
            <consortium name="The Broad Institute Genomics Platform"/>
            <consortium name="The Broad Institute Genomic Center for Infectious Diseases"/>
            <person name="Earl A."/>
            <person name="Manson A."/>
            <person name="Schwartman J."/>
            <person name="Gilmore M."/>
            <person name="Abouelleil A."/>
            <person name="Cao P."/>
            <person name="Chapman S."/>
            <person name="Cusick C."/>
            <person name="Shea T."/>
            <person name="Young S."/>
            <person name="Neafsey D."/>
            <person name="Nusbaum C."/>
            <person name="Birren B."/>
        </authorList>
    </citation>
    <scope>NUCLEOTIDE SEQUENCE [LARGE SCALE GENOMIC DNA]</scope>
    <source>
        <strain evidence="6 8">4G2_DIV0659</strain>
    </source>
</reference>
<comment type="caution">
    <text evidence="7">The sequence shown here is derived from an EMBL/GenBank/DDBJ whole genome shotgun (WGS) entry which is preliminary data.</text>
</comment>
<organism evidence="7">
    <name type="scientific">Candidatus Enterococcus mansonii</name>
    <dbReference type="NCBI Taxonomy" id="1834181"/>
    <lineage>
        <taxon>Bacteria</taxon>
        <taxon>Bacillati</taxon>
        <taxon>Bacillota</taxon>
        <taxon>Bacilli</taxon>
        <taxon>Lactobacillales</taxon>
        <taxon>Enterococcaceae</taxon>
        <taxon>Enterococcus</taxon>
    </lineage>
</organism>
<dbReference type="EMBL" id="NGLE01000003">
    <property type="protein sequence ID" value="OTO07773.1"/>
    <property type="molecule type" value="Genomic_DNA"/>
</dbReference>
<evidence type="ECO:0000256" key="2">
    <source>
        <dbReference type="ARBA" id="ARBA00023125"/>
    </source>
</evidence>
<name>A0A242CBZ2_9ENTE</name>
<dbReference type="InterPro" id="IPR001867">
    <property type="entry name" value="OmpR/PhoB-type_DNA-bd"/>
</dbReference>
<dbReference type="SMART" id="SM00862">
    <property type="entry name" value="Trans_reg_C"/>
    <property type="match status" value="1"/>
</dbReference>
<evidence type="ECO:0000313" key="8">
    <source>
        <dbReference type="Proteomes" id="UP000195139"/>
    </source>
</evidence>
<dbReference type="Gene3D" id="1.10.10.10">
    <property type="entry name" value="Winged helix-like DNA-binding domain superfamily/Winged helix DNA-binding domain"/>
    <property type="match status" value="1"/>
</dbReference>
<sequence length="235" mass="27183">MLYIGVLQFSENHSNKLYIERLAKENKLVELSGENIRIENECDKLQAVVIFENELNDVARICTAILSIKEQAACHIWIVSTIQQGTGKIIYLQLGVDSVFNEQYQETDEVGLSIENTLIKQQQNLSLKQHQNEKKYGQTLLRLKEGNLSIVVGEGDEVPLTRLEFKLIHILAEKPKTTFSYEEIHKKIYGDEVGNQKYRIANLIFHLRKKIEKYTDEIGYIKTVHSKGYMLVERK</sequence>
<reference evidence="7" key="1">
    <citation type="submission" date="2017-05" db="EMBL/GenBank/DDBJ databases">
        <title>The Genome Sequence of Enterococcus sp. 4G2_DIV0659.</title>
        <authorList>
            <consortium name="The Broad Institute Genomics Platform"/>
            <consortium name="The Broad Institute Genomic Center for Infectious Diseases"/>
            <person name="Earl A."/>
            <person name="Manson A."/>
            <person name="Schwartman J."/>
            <person name="Gilmore M."/>
            <person name="Abouelleil A."/>
            <person name="Cao P."/>
            <person name="Chapman S."/>
            <person name="Cusick C."/>
            <person name="Shea T."/>
            <person name="Young S."/>
            <person name="Neafsey D."/>
            <person name="Nusbaum C."/>
            <person name="Birren B."/>
        </authorList>
    </citation>
    <scope>NUCLEOTIDE SEQUENCE [LARGE SCALE GENOMIC DNA]</scope>
    <source>
        <strain evidence="7">4G2_DIV0659</strain>
    </source>
</reference>
<dbReference type="GO" id="GO:0006355">
    <property type="term" value="P:regulation of DNA-templated transcription"/>
    <property type="evidence" value="ECO:0007669"/>
    <property type="project" value="InterPro"/>
</dbReference>
<dbReference type="AlphaFoldDB" id="A0A242CBZ2"/>
<keyword evidence="2 4" id="KW-0238">DNA-binding</keyword>
<dbReference type="GO" id="GO:0003677">
    <property type="term" value="F:DNA binding"/>
    <property type="evidence" value="ECO:0007669"/>
    <property type="project" value="UniProtKB-UniRule"/>
</dbReference>
<dbReference type="Proteomes" id="UP000195139">
    <property type="component" value="Unassembled WGS sequence"/>
</dbReference>
<protein>
    <recommendedName>
        <fullName evidence="5">OmpR/PhoB-type domain-containing protein</fullName>
    </recommendedName>
</protein>
<dbReference type="InterPro" id="IPR036388">
    <property type="entry name" value="WH-like_DNA-bd_sf"/>
</dbReference>
<keyword evidence="3" id="KW-0804">Transcription</keyword>